<dbReference type="FunFam" id="1.10.3380.10:FF:000012">
    <property type="entry name" value="DEAD/DEAH box DNA helicase"/>
    <property type="match status" value="1"/>
</dbReference>
<dbReference type="Pfam" id="PF00270">
    <property type="entry name" value="DEAD"/>
    <property type="match status" value="1"/>
</dbReference>
<dbReference type="Gene3D" id="1.10.3380.10">
    <property type="entry name" value="Sec63 N-terminal domain-like domain"/>
    <property type="match status" value="1"/>
</dbReference>
<feature type="compositionally biased region" description="Polar residues" evidence="11">
    <location>
        <begin position="91"/>
        <end position="115"/>
    </location>
</feature>
<evidence type="ECO:0000313" key="15">
    <source>
        <dbReference type="Proteomes" id="UP001244011"/>
    </source>
</evidence>
<reference evidence="14" key="1">
    <citation type="submission" date="2023-06" db="EMBL/GenBank/DDBJ databases">
        <title>Genome-scale phylogeny and comparative genomics of the fungal order Sordariales.</title>
        <authorList>
            <consortium name="Lawrence Berkeley National Laboratory"/>
            <person name="Hensen N."/>
            <person name="Bonometti L."/>
            <person name="Westerberg I."/>
            <person name="Brannstrom I.O."/>
            <person name="Guillou S."/>
            <person name="Cros-Aarteil S."/>
            <person name="Calhoun S."/>
            <person name="Haridas S."/>
            <person name="Kuo A."/>
            <person name="Mondo S."/>
            <person name="Pangilinan J."/>
            <person name="Riley R."/>
            <person name="Labutti K."/>
            <person name="Andreopoulos B."/>
            <person name="Lipzen A."/>
            <person name="Chen C."/>
            <person name="Yanf M."/>
            <person name="Daum C."/>
            <person name="Ng V."/>
            <person name="Clum A."/>
            <person name="Steindorff A."/>
            <person name="Ohm R."/>
            <person name="Martin F."/>
            <person name="Silar P."/>
            <person name="Natvig D."/>
            <person name="Lalanne C."/>
            <person name="Gautier V."/>
            <person name="Ament-Velasquez S.L."/>
            <person name="Kruys A."/>
            <person name="Hutchinson M.I."/>
            <person name="Powell A.J."/>
            <person name="Barry K."/>
            <person name="Miller A.N."/>
            <person name="Grigoriev I.V."/>
            <person name="Debuchy R."/>
            <person name="Gladieux P."/>
            <person name="Thoren M.H."/>
            <person name="Johannesson H."/>
        </authorList>
    </citation>
    <scope>NUCLEOTIDE SEQUENCE</scope>
    <source>
        <strain evidence="14">8032-3</strain>
    </source>
</reference>
<feature type="region of interest" description="Disordered" evidence="11">
    <location>
        <begin position="1322"/>
        <end position="1429"/>
    </location>
</feature>
<dbReference type="EMBL" id="MU838998">
    <property type="protein sequence ID" value="KAK1771907.1"/>
    <property type="molecule type" value="Genomic_DNA"/>
</dbReference>
<dbReference type="GO" id="GO:0016787">
    <property type="term" value="F:hydrolase activity"/>
    <property type="evidence" value="ECO:0007669"/>
    <property type="project" value="UniProtKB-KW"/>
</dbReference>
<dbReference type="GO" id="GO:0003676">
    <property type="term" value="F:nucleic acid binding"/>
    <property type="evidence" value="ECO:0007669"/>
    <property type="project" value="InterPro"/>
</dbReference>
<feature type="region of interest" description="Disordered" evidence="11">
    <location>
        <begin position="1232"/>
        <end position="1272"/>
    </location>
</feature>
<evidence type="ECO:0000256" key="4">
    <source>
        <dbReference type="ARBA" id="ARBA00022806"/>
    </source>
</evidence>
<dbReference type="Pfam" id="PF00271">
    <property type="entry name" value="Helicase_C"/>
    <property type="match status" value="1"/>
</dbReference>
<evidence type="ECO:0000256" key="6">
    <source>
        <dbReference type="ARBA" id="ARBA00023235"/>
    </source>
</evidence>
<comment type="catalytic activity">
    <reaction evidence="8">
        <text>Couples ATP hydrolysis with the unwinding of duplex DNA by translocating in the 3'-5' direction.</text>
        <dbReference type="EC" id="5.6.2.4"/>
    </reaction>
</comment>
<dbReference type="InterPro" id="IPR014001">
    <property type="entry name" value="Helicase_ATP-bd"/>
</dbReference>
<dbReference type="Pfam" id="PF23445">
    <property type="entry name" value="WHD_SNRNP200"/>
    <property type="match status" value="1"/>
</dbReference>
<feature type="compositionally biased region" description="Basic residues" evidence="11">
    <location>
        <begin position="1234"/>
        <end position="1244"/>
    </location>
</feature>
<evidence type="ECO:0000256" key="8">
    <source>
        <dbReference type="ARBA" id="ARBA00034617"/>
    </source>
</evidence>
<feature type="domain" description="Helicase C-terminal" evidence="13">
    <location>
        <begin position="505"/>
        <end position="693"/>
    </location>
</feature>
<dbReference type="PROSITE" id="PS51192">
    <property type="entry name" value="HELICASE_ATP_BIND_1"/>
    <property type="match status" value="1"/>
</dbReference>
<evidence type="ECO:0000256" key="5">
    <source>
        <dbReference type="ARBA" id="ARBA00022840"/>
    </source>
</evidence>
<dbReference type="InterPro" id="IPR036388">
    <property type="entry name" value="WH-like_DNA-bd_sf"/>
</dbReference>
<keyword evidence="15" id="KW-1185">Reference proteome</keyword>
<comment type="catalytic activity">
    <reaction evidence="10">
        <text>ATP + H2O = ADP + phosphate + H(+)</text>
        <dbReference type="Rhea" id="RHEA:13065"/>
        <dbReference type="ChEBI" id="CHEBI:15377"/>
        <dbReference type="ChEBI" id="CHEBI:15378"/>
        <dbReference type="ChEBI" id="CHEBI:30616"/>
        <dbReference type="ChEBI" id="CHEBI:43474"/>
        <dbReference type="ChEBI" id="CHEBI:456216"/>
        <dbReference type="EC" id="5.6.2.4"/>
    </reaction>
</comment>
<dbReference type="SMART" id="SM00973">
    <property type="entry name" value="Sec63"/>
    <property type="match status" value="1"/>
</dbReference>
<dbReference type="InterPro" id="IPR027417">
    <property type="entry name" value="P-loop_NTPase"/>
</dbReference>
<dbReference type="InterPro" id="IPR052247">
    <property type="entry name" value="Meiotic_Crossover_Helicase"/>
</dbReference>
<comment type="similarity">
    <text evidence="1">Belongs to the helicase family. SKI2 subfamily.</text>
</comment>
<dbReference type="Pfam" id="PF02889">
    <property type="entry name" value="Sec63"/>
    <property type="match status" value="1"/>
</dbReference>
<sequence length="1571" mass="173217">MSAGWHWDGPRVGQRIPGQRTPFPTGGEPREDPVQPNFTPESMHNASLNDGFPRHVQQTSTYHVPRSMLSGFDHHGLDEFDRRLLGIPSPHTSSATIHGTQRISLPPSNFPTRSSVPVGHPTSYSGLSFPNGPFPGTQCSLGSQFSGSQMPNPATLNTATRAPAHRLRELHPGLQQDTPPFYSASYEHGQGTRKPSTTATSSSEPGSSSPAARAGLRKHSHASYPTDPQPTQMSLSPSQPQKILSSQMELPHAPPMANGIPLISPRQALPDKFRALFPYEVFNAVQSKCFDAVYCSNDNVVVSAPTGSGKTVILELAVCKLVAERGNENFKIVYQAPTKALCSERTRDWEKKFGHMNLQCAELTGDTSYSEMRRVGNASIIITTPEKWDSITRKWHDHRKLLQMVELFLIDEVHILKDVRGATLEAVVSRMKTIGANVRFVALSATVPNSGDIAKWLGRDHTNQHLPARREVFGEDLRPVKLKKYVYGYDCNGNDYIFDKFLDQKLPMLLANHTRRKPILIFCFTRKSCETTAAKLAELWAAMGNDDKIWHAPSSRIPVVSRELQEIVQFGVAFHHAGLDAQDRNTVEKHFLKGDLGVICCTSTLAVGVNLPCHTVVLKGTVGFQDGRLQDYSDLEAMQMLGRAGRPQFDDSANAIILTRNANKGRYEKMVSGQEILESTLHLHLIEHLNSEIGLRTIGDLPSAKKWLSGTFLSVRMRRNPDHYRLTESASCIQDTDDRLAEICERDIKLLQELGLTTQGQSFTATEYGCAMAKYMVEFNTMKLLLELPRAVKMEELLNTVSRAAEFKEFRFKPAERVLFREVNRSPFIMFPIRESVTQTWHKISLLVQLHLGGGEYPDSTEGSKLKRQLIMEKRLVFERLQRLLCCVIDCKGHDRDSIGTRTALELARSVAAEAWEGRPSQLLQIPSIGAVGMRKLVSQDVRTVLQLAEKDYSEIERLLARNPPFGKKTLDHLDKFPRLAIEASVTGHGITSFGGKDVLAVNVKAVLRHMNPKGQSNWLGKIPFATFLAETTSGALVYFWRGSLNKVDKTSGLELKFTAELNGASDQIQCNFGCQEIVGACVSKSVKHNIPASAFPKAQNDESQVRHSHINRTFEEGNDADICDAELLEAAELVNTVEEQRAGEVPEPDDDDEFPLINELLGSTTPQSQFRLWGSGPLSSRHAPGPEAELQREPVQLPNGRWQCNHACSGGVPTKAGKLCTHRCCKDGLDKPRKIKPSSKKRKTGGEDGGSPSEPALPRTNPIARDGSVAWNKRLKVQDGDMASTRKPDHQLLNPAPAEETNWRNTVWDDSDLECIDLSAFSDDDADPHTELPKGQRSRKKSISRGRVQDDIDGKSQGGQVSYRSNASVVHPGTNEGGEIISSRGESTDYGDLDEFDHGSGNKLVGSKHTQPQQEHGHGSQGPFKSGAMDTMLYSTIANLPISPIANQPESMDELDNRSAKKAIREAAKLCDVASSPSSQSDQSSDAPENDFDEPTCHNLGGEVMADDEATRAPSLGRMQTSHDDLGPEPGNGGGTVAGEGPGKQDGEPSWVQDFDQDFVDLFRGYVTFV</sequence>
<name>A0AAJ0CAV8_9PEZI</name>
<dbReference type="PANTHER" id="PTHR47835">
    <property type="entry name" value="HFM1, ATP DEPENDENT DNA HELICASE HOMOLOG"/>
    <property type="match status" value="1"/>
</dbReference>
<feature type="region of interest" description="Disordered" evidence="11">
    <location>
        <begin position="1471"/>
        <end position="1554"/>
    </location>
</feature>
<feature type="region of interest" description="Disordered" evidence="11">
    <location>
        <begin position="91"/>
        <end position="131"/>
    </location>
</feature>
<evidence type="ECO:0000256" key="10">
    <source>
        <dbReference type="ARBA" id="ARBA00048988"/>
    </source>
</evidence>
<dbReference type="RefSeq" id="XP_060288120.1">
    <property type="nucleotide sequence ID" value="XM_060426787.1"/>
</dbReference>
<evidence type="ECO:0000313" key="14">
    <source>
        <dbReference type="EMBL" id="KAK1771907.1"/>
    </source>
</evidence>
<keyword evidence="5" id="KW-0067">ATP-binding</keyword>
<dbReference type="Gene3D" id="1.10.10.10">
    <property type="entry name" value="Winged helix-like DNA-binding domain superfamily/Winged helix DNA-binding domain"/>
    <property type="match status" value="1"/>
</dbReference>
<feature type="region of interest" description="Disordered" evidence="11">
    <location>
        <begin position="1166"/>
        <end position="1191"/>
    </location>
</feature>
<evidence type="ECO:0000256" key="9">
    <source>
        <dbReference type="ARBA" id="ARBA00034808"/>
    </source>
</evidence>
<feature type="compositionally biased region" description="Gly residues" evidence="11">
    <location>
        <begin position="1531"/>
        <end position="1545"/>
    </location>
</feature>
<feature type="region of interest" description="Disordered" evidence="11">
    <location>
        <begin position="172"/>
        <end position="244"/>
    </location>
</feature>
<evidence type="ECO:0000259" key="12">
    <source>
        <dbReference type="PROSITE" id="PS51192"/>
    </source>
</evidence>
<dbReference type="GO" id="GO:0043138">
    <property type="term" value="F:3'-5' DNA helicase activity"/>
    <property type="evidence" value="ECO:0007669"/>
    <property type="project" value="UniProtKB-EC"/>
</dbReference>
<feature type="compositionally biased region" description="Polar residues" evidence="11">
    <location>
        <begin position="1359"/>
        <end position="1369"/>
    </location>
</feature>
<dbReference type="PANTHER" id="PTHR47835:SF3">
    <property type="entry name" value="HELICASE FOR MEIOSIS 1"/>
    <property type="match status" value="1"/>
</dbReference>
<proteinExistence type="inferred from homology"/>
<keyword evidence="3 14" id="KW-0378">Hydrolase</keyword>
<evidence type="ECO:0000256" key="1">
    <source>
        <dbReference type="ARBA" id="ARBA00010140"/>
    </source>
</evidence>
<accession>A0AAJ0CAV8</accession>
<dbReference type="InterPro" id="IPR001650">
    <property type="entry name" value="Helicase_C-like"/>
</dbReference>
<keyword evidence="7" id="KW-0469">Meiosis</keyword>
<keyword evidence="6" id="KW-0413">Isomerase</keyword>
<dbReference type="PROSITE" id="PS51194">
    <property type="entry name" value="HELICASE_CTER"/>
    <property type="match status" value="1"/>
</dbReference>
<dbReference type="Proteomes" id="UP001244011">
    <property type="component" value="Unassembled WGS sequence"/>
</dbReference>
<dbReference type="GeneID" id="85309974"/>
<keyword evidence="2" id="KW-0547">Nucleotide-binding</keyword>
<dbReference type="SUPFAM" id="SSF158702">
    <property type="entry name" value="Sec63 N-terminal domain-like"/>
    <property type="match status" value="1"/>
</dbReference>
<evidence type="ECO:0000256" key="3">
    <source>
        <dbReference type="ARBA" id="ARBA00022801"/>
    </source>
</evidence>
<evidence type="ECO:0000256" key="7">
    <source>
        <dbReference type="ARBA" id="ARBA00023254"/>
    </source>
</evidence>
<feature type="compositionally biased region" description="Polar residues" evidence="11">
    <location>
        <begin position="36"/>
        <end position="48"/>
    </location>
</feature>
<organism evidence="14 15">
    <name type="scientific">Phialemonium atrogriseum</name>
    <dbReference type="NCBI Taxonomy" id="1093897"/>
    <lineage>
        <taxon>Eukaryota</taxon>
        <taxon>Fungi</taxon>
        <taxon>Dikarya</taxon>
        <taxon>Ascomycota</taxon>
        <taxon>Pezizomycotina</taxon>
        <taxon>Sordariomycetes</taxon>
        <taxon>Sordariomycetidae</taxon>
        <taxon>Cephalothecales</taxon>
        <taxon>Cephalothecaceae</taxon>
        <taxon>Phialemonium</taxon>
    </lineage>
</organism>
<dbReference type="GO" id="GO:0051321">
    <property type="term" value="P:meiotic cell cycle"/>
    <property type="evidence" value="ECO:0007669"/>
    <property type="project" value="UniProtKB-KW"/>
</dbReference>
<dbReference type="EC" id="5.6.2.4" evidence="9"/>
<dbReference type="SMART" id="SM00490">
    <property type="entry name" value="HELICc"/>
    <property type="match status" value="1"/>
</dbReference>
<dbReference type="SMART" id="SM00487">
    <property type="entry name" value="DEXDc"/>
    <property type="match status" value="1"/>
</dbReference>
<feature type="compositionally biased region" description="Low complexity" evidence="11">
    <location>
        <begin position="195"/>
        <end position="212"/>
    </location>
</feature>
<dbReference type="GO" id="GO:0005524">
    <property type="term" value="F:ATP binding"/>
    <property type="evidence" value="ECO:0007669"/>
    <property type="project" value="UniProtKB-KW"/>
</dbReference>
<feature type="compositionally biased region" description="Polar residues" evidence="11">
    <location>
        <begin position="229"/>
        <end position="244"/>
    </location>
</feature>
<dbReference type="InterPro" id="IPR011545">
    <property type="entry name" value="DEAD/DEAH_box_helicase_dom"/>
</dbReference>
<dbReference type="Gene3D" id="3.40.50.300">
    <property type="entry name" value="P-loop containing nucleotide triphosphate hydrolases"/>
    <property type="match status" value="2"/>
</dbReference>
<gene>
    <name evidence="14" type="ORF">QBC33DRAFT_525154</name>
</gene>
<dbReference type="CDD" id="cd18795">
    <property type="entry name" value="SF2_C_Ski2"/>
    <property type="match status" value="1"/>
</dbReference>
<feature type="domain" description="Helicase ATP-binding" evidence="12">
    <location>
        <begin position="291"/>
        <end position="465"/>
    </location>
</feature>
<keyword evidence="4" id="KW-0347">Helicase</keyword>
<dbReference type="InterPro" id="IPR057842">
    <property type="entry name" value="WH_MER3"/>
</dbReference>
<comment type="caution">
    <text evidence="14">The sequence shown here is derived from an EMBL/GenBank/DDBJ whole genome shotgun (WGS) entry which is preliminary data.</text>
</comment>
<feature type="compositionally biased region" description="Low complexity" evidence="11">
    <location>
        <begin position="1475"/>
        <end position="1488"/>
    </location>
</feature>
<protein>
    <recommendedName>
        <fullName evidence="9">DNA 3'-5' helicase</fullName>
        <ecNumber evidence="9">5.6.2.4</ecNumber>
    </recommendedName>
</protein>
<evidence type="ECO:0000256" key="11">
    <source>
        <dbReference type="SAM" id="MobiDB-lite"/>
    </source>
</evidence>
<dbReference type="SUPFAM" id="SSF52540">
    <property type="entry name" value="P-loop containing nucleoside triphosphate hydrolases"/>
    <property type="match status" value="1"/>
</dbReference>
<dbReference type="InterPro" id="IPR004179">
    <property type="entry name" value="Sec63-dom"/>
</dbReference>
<evidence type="ECO:0000259" key="13">
    <source>
        <dbReference type="PROSITE" id="PS51194"/>
    </source>
</evidence>
<evidence type="ECO:0000256" key="2">
    <source>
        <dbReference type="ARBA" id="ARBA00022741"/>
    </source>
</evidence>
<feature type="region of interest" description="Disordered" evidence="11">
    <location>
        <begin position="1"/>
        <end position="53"/>
    </location>
</feature>